<evidence type="ECO:0000313" key="2">
    <source>
        <dbReference type="Proteomes" id="UP001165064"/>
    </source>
</evidence>
<organism evidence="1 2">
    <name type="scientific">Ambrosiozyma monospora</name>
    <name type="common">Yeast</name>
    <name type="synonym">Endomycopsis monosporus</name>
    <dbReference type="NCBI Taxonomy" id="43982"/>
    <lineage>
        <taxon>Eukaryota</taxon>
        <taxon>Fungi</taxon>
        <taxon>Dikarya</taxon>
        <taxon>Ascomycota</taxon>
        <taxon>Saccharomycotina</taxon>
        <taxon>Pichiomycetes</taxon>
        <taxon>Pichiales</taxon>
        <taxon>Pichiaceae</taxon>
        <taxon>Ambrosiozyma</taxon>
    </lineage>
</organism>
<proteinExistence type="predicted"/>
<dbReference type="EMBL" id="BSXS01000449">
    <property type="protein sequence ID" value="GME72551.1"/>
    <property type="molecule type" value="Genomic_DNA"/>
</dbReference>
<gene>
    <name evidence="1" type="ORF">Amon02_000104000</name>
</gene>
<protein>
    <submittedName>
        <fullName evidence="1">Unnamed protein product</fullName>
    </submittedName>
</protein>
<sequence length="84" mass="9365">MQKSMSTPSETTTLKIVKRATRSRQRVALIDEVVIQDALNDKPSNSISSPENDAEAQARMSNDASTSRDEESWFNLPQILKAQT</sequence>
<name>A0ACB5SU42_AMBMO</name>
<keyword evidence="2" id="KW-1185">Reference proteome</keyword>
<evidence type="ECO:0000313" key="1">
    <source>
        <dbReference type="EMBL" id="GME72551.1"/>
    </source>
</evidence>
<reference evidence="1" key="1">
    <citation type="submission" date="2023-04" db="EMBL/GenBank/DDBJ databases">
        <title>Ambrosiozyma monospora NBRC 10751.</title>
        <authorList>
            <person name="Ichikawa N."/>
            <person name="Sato H."/>
            <person name="Tonouchi N."/>
        </authorList>
    </citation>
    <scope>NUCLEOTIDE SEQUENCE</scope>
    <source>
        <strain evidence="1">NBRC 10751</strain>
    </source>
</reference>
<comment type="caution">
    <text evidence="1">The sequence shown here is derived from an EMBL/GenBank/DDBJ whole genome shotgun (WGS) entry which is preliminary data.</text>
</comment>
<accession>A0ACB5SU42</accession>
<dbReference type="Proteomes" id="UP001165064">
    <property type="component" value="Unassembled WGS sequence"/>
</dbReference>